<dbReference type="Proteomes" id="UP000095657">
    <property type="component" value="Unassembled WGS sequence"/>
</dbReference>
<dbReference type="PANTHER" id="PTHR47245:SF2">
    <property type="entry name" value="PEPTIDYL-PROLYL CIS-TRANS ISOMERASE HP_0175-RELATED"/>
    <property type="match status" value="1"/>
</dbReference>
<dbReference type="SUPFAM" id="SSF54534">
    <property type="entry name" value="FKBP-like"/>
    <property type="match status" value="1"/>
</dbReference>
<evidence type="ECO:0000313" key="3">
    <source>
        <dbReference type="EMBL" id="CUP58113.1"/>
    </source>
</evidence>
<sequence length="515" mass="60099">MMKRGLLVAWFWFFGISVFAQEDPVLMRVNGKDILRSEFEYSYRHRTGNADAKLSPKEYAELFAQSKLKVEAAKVAGLDTTTMFRKLQEAWRSQLLKSYLTDKQVLDSCIRVLYQDRGLKGLGSRVRIMQIFKYLPQTITAKHLEEEKNRTDSIWQSLRTQSDLDFARLVEMYSEDKRSMWLERLQTTSEFENVAFSLSTGEISHPFFTPEGLHIIKVIDRKENPSYGEVYEKLAERLIRKEGVDKATETIVERLKRDWQYAPNPSGMNELLTIGRTEQTLFTIDGQVYSGEMFKQFASSHPQAVKRQLNGFIAKSLLDYEGKNIERKHPEVRYALQKVTDKYLIAEVTRQKVDLPAINDRAGLATYFKFHTSDYRWDSPRYKGAILHCVDKKTSKQAKKLLKKTPEKEWAEVLRQTFNTSGEEKIKVEQGIFADGDNKYIDKLVFKKGDFEPLMSYPFTVVVGKKQKGPDDYREVIEQVRKDYRSYLNAFWMRELQDFGKVEINQEVLKTVNNN</sequence>
<dbReference type="InterPro" id="IPR046357">
    <property type="entry name" value="PPIase_dom_sf"/>
</dbReference>
<protein>
    <submittedName>
        <fullName evidence="3">Peptidyl-prolyl cis-trans isomerase</fullName>
        <ecNumber evidence="3">5.2.1.8</ecNumber>
    </submittedName>
</protein>
<gene>
    <name evidence="3" type="primary">prsA3</name>
    <name evidence="3" type="ORF">ERS852494_02599</name>
</gene>
<dbReference type="EMBL" id="CZAI01000005">
    <property type="protein sequence ID" value="CUP58113.1"/>
    <property type="molecule type" value="Genomic_DNA"/>
</dbReference>
<feature type="domain" description="PpiC" evidence="2">
    <location>
        <begin position="123"/>
        <end position="220"/>
    </location>
</feature>
<evidence type="ECO:0000313" key="4">
    <source>
        <dbReference type="Proteomes" id="UP000095657"/>
    </source>
</evidence>
<reference evidence="3 4" key="1">
    <citation type="submission" date="2015-09" db="EMBL/GenBank/DDBJ databases">
        <authorList>
            <consortium name="Pathogen Informatics"/>
        </authorList>
    </citation>
    <scope>NUCLEOTIDE SEQUENCE [LARGE SCALE GENOMIC DNA]</scope>
    <source>
        <strain evidence="3 4">2789STDY5834880</strain>
    </source>
</reference>
<dbReference type="Gene3D" id="3.10.50.40">
    <property type="match status" value="1"/>
</dbReference>
<dbReference type="InterPro" id="IPR050245">
    <property type="entry name" value="PrsA_foldase"/>
</dbReference>
<dbReference type="InterPro" id="IPR000297">
    <property type="entry name" value="PPIase_PpiC"/>
</dbReference>
<dbReference type="STRING" id="47678.ERS852494_02599"/>
<evidence type="ECO:0000256" key="1">
    <source>
        <dbReference type="PROSITE-ProRule" id="PRU00278"/>
    </source>
</evidence>
<keyword evidence="1" id="KW-0697">Rotamase</keyword>
<dbReference type="Pfam" id="PF00639">
    <property type="entry name" value="Rotamase"/>
    <property type="match status" value="1"/>
</dbReference>
<name>A0A174PAR0_9BACE</name>
<dbReference type="GO" id="GO:0003755">
    <property type="term" value="F:peptidyl-prolyl cis-trans isomerase activity"/>
    <property type="evidence" value="ECO:0007669"/>
    <property type="project" value="UniProtKB-KW"/>
</dbReference>
<proteinExistence type="predicted"/>
<dbReference type="EC" id="5.2.1.8" evidence="3"/>
<dbReference type="PROSITE" id="PS50198">
    <property type="entry name" value="PPIC_PPIASE_2"/>
    <property type="match status" value="1"/>
</dbReference>
<accession>A0A174PAR0</accession>
<evidence type="ECO:0000259" key="2">
    <source>
        <dbReference type="PROSITE" id="PS50198"/>
    </source>
</evidence>
<dbReference type="RefSeq" id="WP_055172354.1">
    <property type="nucleotide sequence ID" value="NZ_CAXSSI010000024.1"/>
</dbReference>
<keyword evidence="1 3" id="KW-0413">Isomerase</keyword>
<dbReference type="AlphaFoldDB" id="A0A174PAR0"/>
<organism evidence="3 4">
    <name type="scientific">Bacteroides caccae</name>
    <dbReference type="NCBI Taxonomy" id="47678"/>
    <lineage>
        <taxon>Bacteria</taxon>
        <taxon>Pseudomonadati</taxon>
        <taxon>Bacteroidota</taxon>
        <taxon>Bacteroidia</taxon>
        <taxon>Bacteroidales</taxon>
        <taxon>Bacteroidaceae</taxon>
        <taxon>Bacteroides</taxon>
    </lineage>
</organism>
<dbReference type="PANTHER" id="PTHR47245">
    <property type="entry name" value="PEPTIDYLPROLYL ISOMERASE"/>
    <property type="match status" value="1"/>
</dbReference>